<dbReference type="EMBL" id="FOCT01000017">
    <property type="protein sequence ID" value="SEO31373.1"/>
    <property type="molecule type" value="Genomic_DNA"/>
</dbReference>
<evidence type="ECO:0000313" key="10">
    <source>
        <dbReference type="Proteomes" id="UP000183898"/>
    </source>
</evidence>
<feature type="binding site" evidence="7">
    <location>
        <position position="200"/>
    </location>
    <ligand>
        <name>Zn(2+)</name>
        <dbReference type="ChEBI" id="CHEBI:29105"/>
    </ligand>
</feature>
<feature type="transmembrane region" description="Helical" evidence="8">
    <location>
        <begin position="111"/>
        <end position="130"/>
    </location>
</feature>
<keyword evidence="5 8" id="KW-1133">Transmembrane helix</keyword>
<dbReference type="RefSeq" id="WP_074748919.1">
    <property type="nucleotide sequence ID" value="NZ_FOCT01000017.1"/>
</dbReference>
<reference evidence="9 10" key="1">
    <citation type="submission" date="2016-10" db="EMBL/GenBank/DDBJ databases">
        <authorList>
            <person name="de Groot N.N."/>
        </authorList>
    </citation>
    <scope>NUCLEOTIDE SEQUENCE [LARGE SCALE GENOMIC DNA]</scope>
    <source>
        <strain evidence="9 10">Nl18</strain>
    </source>
</reference>
<accession>A0A1H8NPR8</accession>
<feature type="transmembrane region" description="Helical" evidence="8">
    <location>
        <begin position="86"/>
        <end position="105"/>
    </location>
</feature>
<dbReference type="GO" id="GO:0046872">
    <property type="term" value="F:metal ion binding"/>
    <property type="evidence" value="ECO:0007669"/>
    <property type="project" value="UniProtKB-KW"/>
</dbReference>
<evidence type="ECO:0000256" key="6">
    <source>
        <dbReference type="ARBA" id="ARBA00023136"/>
    </source>
</evidence>
<dbReference type="Pfam" id="PF03006">
    <property type="entry name" value="HlyIII"/>
    <property type="match status" value="1"/>
</dbReference>
<gene>
    <name evidence="9" type="ORF">SAMN05216404_11729</name>
</gene>
<feature type="transmembrane region" description="Helical" evidence="8">
    <location>
        <begin position="20"/>
        <end position="40"/>
    </location>
</feature>
<protein>
    <submittedName>
        <fullName evidence="9">Hemolysin III</fullName>
    </submittedName>
</protein>
<feature type="transmembrane region" description="Helical" evidence="8">
    <location>
        <begin position="52"/>
        <end position="74"/>
    </location>
</feature>
<dbReference type="GO" id="GO:0140911">
    <property type="term" value="F:pore-forming activity"/>
    <property type="evidence" value="ECO:0007669"/>
    <property type="project" value="InterPro"/>
</dbReference>
<dbReference type="AlphaFoldDB" id="A0A1H8NPR8"/>
<keyword evidence="7" id="KW-0862">Zinc</keyword>
<evidence type="ECO:0000256" key="2">
    <source>
        <dbReference type="ARBA" id="ARBA00008488"/>
    </source>
</evidence>
<evidence type="ECO:0000256" key="5">
    <source>
        <dbReference type="ARBA" id="ARBA00022989"/>
    </source>
</evidence>
<dbReference type="InterPro" id="IPR004254">
    <property type="entry name" value="AdipoR/HlyIII-related"/>
</dbReference>
<comment type="subcellular location">
    <subcellularLocation>
        <location evidence="1">Cell membrane</location>
        <topology evidence="1">Multi-pass membrane protein</topology>
    </subcellularLocation>
</comment>
<keyword evidence="4 8" id="KW-0812">Transmembrane</keyword>
<dbReference type="PANTHER" id="PTHR20855">
    <property type="entry name" value="ADIPOR/PROGESTIN RECEPTOR-RELATED"/>
    <property type="match status" value="1"/>
</dbReference>
<feature type="binding site" evidence="7">
    <location>
        <position position="73"/>
    </location>
    <ligand>
        <name>Zn(2+)</name>
        <dbReference type="ChEBI" id="CHEBI:29105"/>
    </ligand>
</feature>
<name>A0A1H8NPR8_9PROT</name>
<proteinExistence type="inferred from homology"/>
<organism evidence="9 10">
    <name type="scientific">Nitrosospira multiformis</name>
    <dbReference type="NCBI Taxonomy" id="1231"/>
    <lineage>
        <taxon>Bacteria</taxon>
        <taxon>Pseudomonadati</taxon>
        <taxon>Pseudomonadota</taxon>
        <taxon>Betaproteobacteria</taxon>
        <taxon>Nitrosomonadales</taxon>
        <taxon>Nitrosomonadaceae</taxon>
        <taxon>Nitrosospira</taxon>
    </lineage>
</organism>
<evidence type="ECO:0000313" key="9">
    <source>
        <dbReference type="EMBL" id="SEO31373.1"/>
    </source>
</evidence>
<evidence type="ECO:0000256" key="7">
    <source>
        <dbReference type="PIRSR" id="PIRSR604254-1"/>
    </source>
</evidence>
<evidence type="ECO:0000256" key="1">
    <source>
        <dbReference type="ARBA" id="ARBA00004651"/>
    </source>
</evidence>
<evidence type="ECO:0000256" key="3">
    <source>
        <dbReference type="ARBA" id="ARBA00022475"/>
    </source>
</evidence>
<dbReference type="Proteomes" id="UP000183898">
    <property type="component" value="Unassembled WGS sequence"/>
</dbReference>
<evidence type="ECO:0000256" key="8">
    <source>
        <dbReference type="SAM" id="Phobius"/>
    </source>
</evidence>
<comment type="similarity">
    <text evidence="2">Belongs to the UPF0073 (Hly-III) family.</text>
</comment>
<dbReference type="GO" id="GO:0005886">
    <property type="term" value="C:plasma membrane"/>
    <property type="evidence" value="ECO:0007669"/>
    <property type="project" value="UniProtKB-SubCell"/>
</dbReference>
<dbReference type="NCBIfam" id="TIGR01065">
    <property type="entry name" value="hlyIII"/>
    <property type="match status" value="1"/>
</dbReference>
<feature type="transmembrane region" description="Helical" evidence="8">
    <location>
        <begin position="169"/>
        <end position="188"/>
    </location>
</feature>
<feature type="binding site" evidence="7">
    <location>
        <position position="196"/>
    </location>
    <ligand>
        <name>Zn(2+)</name>
        <dbReference type="ChEBI" id="CHEBI:29105"/>
    </ligand>
</feature>
<keyword evidence="3" id="KW-1003">Cell membrane</keyword>
<feature type="transmembrane region" description="Helical" evidence="8">
    <location>
        <begin position="197"/>
        <end position="218"/>
    </location>
</feature>
<evidence type="ECO:0000256" key="4">
    <source>
        <dbReference type="ARBA" id="ARBA00022692"/>
    </source>
</evidence>
<keyword evidence="7" id="KW-0479">Metal-binding</keyword>
<dbReference type="PANTHER" id="PTHR20855:SF3">
    <property type="entry name" value="LD03007P"/>
    <property type="match status" value="1"/>
</dbReference>
<sequence length="219" mass="23937">MPYFNQLPLKREQSQAEEIANSISHGIALVAALVGTPFLITHAARSGDTRFLVGTSLFSATVIFLYLASTIYHALPIGKAKRVLKVVEHSAIFVLIAGTYTPFTLRVLDGVWGRALLVGIWGLAVAGIMLKVFYKASLPILSTILYLLMGWLVVIAADPLVAKMPIQGLLWLTAGGVSYTLGVVFFALDSRLRYGHLVWHLFVIAGTTCHYFAVLWYAA</sequence>
<dbReference type="InterPro" id="IPR005744">
    <property type="entry name" value="Hy-lIII"/>
</dbReference>
<feature type="transmembrane region" description="Helical" evidence="8">
    <location>
        <begin position="137"/>
        <end position="157"/>
    </location>
</feature>
<keyword evidence="6 8" id="KW-0472">Membrane</keyword>